<feature type="region of interest" description="Disordered" evidence="1">
    <location>
        <begin position="550"/>
        <end position="578"/>
    </location>
</feature>
<feature type="compositionally biased region" description="Low complexity" evidence="1">
    <location>
        <begin position="64"/>
        <end position="88"/>
    </location>
</feature>
<keyword evidence="3" id="KW-1185">Reference proteome</keyword>
<organism evidence="2 3">
    <name type="scientific">Botryosphaeria dothidea</name>
    <dbReference type="NCBI Taxonomy" id="55169"/>
    <lineage>
        <taxon>Eukaryota</taxon>
        <taxon>Fungi</taxon>
        <taxon>Dikarya</taxon>
        <taxon>Ascomycota</taxon>
        <taxon>Pezizomycotina</taxon>
        <taxon>Dothideomycetes</taxon>
        <taxon>Dothideomycetes incertae sedis</taxon>
        <taxon>Botryosphaeriales</taxon>
        <taxon>Botryosphaeriaceae</taxon>
        <taxon>Botryosphaeria</taxon>
    </lineage>
</organism>
<feature type="compositionally biased region" description="Low complexity" evidence="1">
    <location>
        <begin position="378"/>
        <end position="393"/>
    </location>
</feature>
<protein>
    <submittedName>
        <fullName evidence="2">Uncharacterized protein</fullName>
    </submittedName>
</protein>
<reference evidence="2" key="1">
    <citation type="submission" date="2020-04" db="EMBL/GenBank/DDBJ databases">
        <title>Genome Assembly and Annotation of Botryosphaeria dothidea sdau 11-99, a Latent Pathogen of Apple Fruit Ring Rot in China.</title>
        <authorList>
            <person name="Yu C."/>
            <person name="Diao Y."/>
            <person name="Lu Q."/>
            <person name="Zhao J."/>
            <person name="Cui S."/>
            <person name="Peng C."/>
            <person name="He B."/>
            <person name="Liu H."/>
        </authorList>
    </citation>
    <scope>NUCLEOTIDE SEQUENCE [LARGE SCALE GENOMIC DNA]</scope>
    <source>
        <strain evidence="2">Sdau11-99</strain>
    </source>
</reference>
<proteinExistence type="predicted"/>
<dbReference type="Proteomes" id="UP000572817">
    <property type="component" value="Unassembled WGS sequence"/>
</dbReference>
<comment type="caution">
    <text evidence="2">The sequence shown here is derived from an EMBL/GenBank/DDBJ whole genome shotgun (WGS) entry which is preliminary data.</text>
</comment>
<name>A0A8H4J662_9PEZI</name>
<gene>
    <name evidence="2" type="ORF">GTA08_BOTSDO01772</name>
</gene>
<sequence length="654" mass="69666">MMSAALQSTLTPTPHLTVLHQQRLYIVSALQRTHVVLDGVRARLNTIENTLAENKRHCSTTDTTISSQLHSSDTSSRTSSSTLPSEPSNTPPESPASHTADDQPDDDTAAPNQEEQARLSRATKKKLQHSRWRARSTLRNCVAEERALLENLHTIQDRILRLQDDALRDSTFAAPAPVGMTQTEFCNAPWMSGWTAEFGEKTAQLGCGFGPSDAPRKTSFGAPPGGAIRGSIDASLKQASFLNANAWMNGSGVSQIGNTAPIINAQLIPLTHPQLHVNTSCNQSQFPAQFQAQYPQPFIYSPAITSPLLLDPETTAEDLYDWQNGDASGNPYGCVDPSSVYYNVDPYHSFSYSSSGSFSHTITQIPQENSDPDSQTIQDATATDDPSTDAQTSCLSPFPKEWDLASALRAGRSGGASTDDKDNGTSTPRHRRRHVRQLSALLSPRGSRVYHIDDLLPPSSPGGPGPRSRKPSAVVVQADGSHDMGFGGWLPQSHEAKGKGKGKALDPTSPTFVPGAAFFAFGAPSGDVALGERHPSSSAEEMVVVTAPVETNSSVSSNGTVDSATGSSSPGSVGGGAEKRRYSGYSAAAVDLLLNRFKENAANPIKKRRNWKRGAKGKQQQGGAGAGVEGLGIMTRVGENAVGEVKQQQVMQAA</sequence>
<feature type="region of interest" description="Disordered" evidence="1">
    <location>
        <begin position="358"/>
        <end position="396"/>
    </location>
</feature>
<feature type="region of interest" description="Disordered" evidence="1">
    <location>
        <begin position="57"/>
        <end position="131"/>
    </location>
</feature>
<evidence type="ECO:0000313" key="3">
    <source>
        <dbReference type="Proteomes" id="UP000572817"/>
    </source>
</evidence>
<dbReference type="OrthoDB" id="3942718at2759"/>
<feature type="compositionally biased region" description="Polar residues" evidence="1">
    <location>
        <begin position="361"/>
        <end position="377"/>
    </location>
</feature>
<feature type="compositionally biased region" description="Polar residues" evidence="1">
    <location>
        <begin position="550"/>
        <end position="562"/>
    </location>
</feature>
<dbReference type="EMBL" id="WWBZ02000001">
    <property type="protein sequence ID" value="KAF4314015.1"/>
    <property type="molecule type" value="Genomic_DNA"/>
</dbReference>
<dbReference type="AlphaFoldDB" id="A0A8H4J662"/>
<feature type="compositionally biased region" description="Basic residues" evidence="1">
    <location>
        <begin position="121"/>
        <end position="131"/>
    </location>
</feature>
<evidence type="ECO:0000313" key="2">
    <source>
        <dbReference type="EMBL" id="KAF4314015.1"/>
    </source>
</evidence>
<feature type="region of interest" description="Disordered" evidence="1">
    <location>
        <begin position="410"/>
        <end position="473"/>
    </location>
</feature>
<accession>A0A8H4J662</accession>
<evidence type="ECO:0000256" key="1">
    <source>
        <dbReference type="SAM" id="MobiDB-lite"/>
    </source>
</evidence>
<feature type="region of interest" description="Disordered" evidence="1">
    <location>
        <begin position="608"/>
        <end position="627"/>
    </location>
</feature>